<evidence type="ECO:0000256" key="4">
    <source>
        <dbReference type="PROSITE-ProRule" id="PRU00473"/>
    </source>
</evidence>
<reference evidence="7 8" key="1">
    <citation type="journal article" date="2014" name="Int. J. Syst. Evol. Microbiol.">
        <title>Complete genome sequence of Corynebacterium casei LMG S-19264T (=DSM 44701T), isolated from a smear-ripened cheese.</title>
        <authorList>
            <consortium name="US DOE Joint Genome Institute (JGI-PGF)"/>
            <person name="Walter F."/>
            <person name="Albersmeier A."/>
            <person name="Kalinowski J."/>
            <person name="Ruckert C."/>
        </authorList>
    </citation>
    <scope>NUCLEOTIDE SEQUENCE [LARGE SCALE GENOMIC DNA]</scope>
    <source>
        <strain evidence="7 8">KCTC 12866</strain>
    </source>
</reference>
<keyword evidence="8" id="KW-1185">Reference proteome</keyword>
<dbReference type="PROSITE" id="PS51123">
    <property type="entry name" value="OMPA_2"/>
    <property type="match status" value="1"/>
</dbReference>
<dbReference type="Proteomes" id="UP000598271">
    <property type="component" value="Unassembled WGS sequence"/>
</dbReference>
<dbReference type="Gene3D" id="3.30.1330.60">
    <property type="entry name" value="OmpA-like domain"/>
    <property type="match status" value="1"/>
</dbReference>
<accession>A0A8J3D694</accession>
<name>A0A8J3D694_9BACT</name>
<proteinExistence type="predicted"/>
<keyword evidence="2 4" id="KW-0472">Membrane</keyword>
<dbReference type="RefSeq" id="WP_189566199.1">
    <property type="nucleotide sequence ID" value="NZ_BMXF01000004.1"/>
</dbReference>
<dbReference type="EMBL" id="BMXF01000004">
    <property type="protein sequence ID" value="GHB80291.1"/>
    <property type="molecule type" value="Genomic_DNA"/>
</dbReference>
<dbReference type="PRINTS" id="PR01021">
    <property type="entry name" value="OMPADOMAIN"/>
</dbReference>
<dbReference type="Pfam" id="PF00691">
    <property type="entry name" value="OmpA"/>
    <property type="match status" value="1"/>
</dbReference>
<dbReference type="InterPro" id="IPR006665">
    <property type="entry name" value="OmpA-like"/>
</dbReference>
<evidence type="ECO:0000256" key="2">
    <source>
        <dbReference type="ARBA" id="ARBA00023136"/>
    </source>
</evidence>
<dbReference type="InterPro" id="IPR036737">
    <property type="entry name" value="OmpA-like_sf"/>
</dbReference>
<evidence type="ECO:0000313" key="7">
    <source>
        <dbReference type="EMBL" id="GHB80291.1"/>
    </source>
</evidence>
<dbReference type="PANTHER" id="PTHR30329">
    <property type="entry name" value="STATOR ELEMENT OF FLAGELLAR MOTOR COMPLEX"/>
    <property type="match status" value="1"/>
</dbReference>
<dbReference type="InterPro" id="IPR006664">
    <property type="entry name" value="OMP_bac"/>
</dbReference>
<organism evidence="7 8">
    <name type="scientific">Persicitalea jodogahamensis</name>
    <dbReference type="NCBI Taxonomy" id="402147"/>
    <lineage>
        <taxon>Bacteria</taxon>
        <taxon>Pseudomonadati</taxon>
        <taxon>Bacteroidota</taxon>
        <taxon>Cytophagia</taxon>
        <taxon>Cytophagales</taxon>
        <taxon>Spirosomataceae</taxon>
        <taxon>Persicitalea</taxon>
    </lineage>
</organism>
<evidence type="ECO:0000313" key="8">
    <source>
        <dbReference type="Proteomes" id="UP000598271"/>
    </source>
</evidence>
<dbReference type="CDD" id="cd07185">
    <property type="entry name" value="OmpA_C-like"/>
    <property type="match status" value="1"/>
</dbReference>
<dbReference type="PANTHER" id="PTHR30329:SF21">
    <property type="entry name" value="LIPOPROTEIN YIAD-RELATED"/>
    <property type="match status" value="1"/>
</dbReference>
<evidence type="ECO:0000256" key="5">
    <source>
        <dbReference type="SAM" id="MobiDB-lite"/>
    </source>
</evidence>
<evidence type="ECO:0000256" key="3">
    <source>
        <dbReference type="ARBA" id="ARBA00023237"/>
    </source>
</evidence>
<evidence type="ECO:0000259" key="6">
    <source>
        <dbReference type="PROSITE" id="PS51123"/>
    </source>
</evidence>
<keyword evidence="3" id="KW-0998">Cell outer membrane</keyword>
<feature type="region of interest" description="Disordered" evidence="5">
    <location>
        <begin position="220"/>
        <end position="242"/>
    </location>
</feature>
<feature type="domain" description="OmpA-like" evidence="6">
    <location>
        <begin position="135"/>
        <end position="251"/>
    </location>
</feature>
<dbReference type="InterPro" id="IPR050330">
    <property type="entry name" value="Bact_OuterMem_StrucFunc"/>
</dbReference>
<sequence>MSECRINYRPMQLPSFSFLLFTFLVIQKAYGQVVSPSKPVTLFTLRAVDDKTGREVPADFEVYLHIANEKFQGANRSGAPDFNVKMYHSDTVTVETASKDYYTIEEVLLVSCDTCGFYQYTALLEKRMDSVFTDLKVNDVIRLDKIYFDQSKYELRPESYEQLQKLYRTLRDNPRLKIEIAGHTDNVGDPRLNQYLSENRAKVIYSYLLRKDIASSRLRHRGYGQEKPVAPNDTEGNKSLNRRVEFQVLEN</sequence>
<evidence type="ECO:0000256" key="1">
    <source>
        <dbReference type="ARBA" id="ARBA00004442"/>
    </source>
</evidence>
<dbReference type="AlphaFoldDB" id="A0A8J3D694"/>
<comment type="subcellular location">
    <subcellularLocation>
        <location evidence="1">Cell outer membrane</location>
    </subcellularLocation>
</comment>
<dbReference type="SUPFAM" id="SSF103088">
    <property type="entry name" value="OmpA-like"/>
    <property type="match status" value="1"/>
</dbReference>
<dbReference type="GO" id="GO:0009279">
    <property type="term" value="C:cell outer membrane"/>
    <property type="evidence" value="ECO:0007669"/>
    <property type="project" value="UniProtKB-SubCell"/>
</dbReference>
<protein>
    <recommendedName>
        <fullName evidence="6">OmpA-like domain-containing protein</fullName>
    </recommendedName>
</protein>
<comment type="caution">
    <text evidence="7">The sequence shown here is derived from an EMBL/GenBank/DDBJ whole genome shotgun (WGS) entry which is preliminary data.</text>
</comment>
<gene>
    <name evidence="7" type="ORF">GCM10007390_38160</name>
</gene>